<feature type="compositionally biased region" description="Gly residues" evidence="2">
    <location>
        <begin position="197"/>
        <end position="206"/>
    </location>
</feature>
<keyword evidence="3" id="KW-0472">Membrane</keyword>
<sequence length="1059" mass="119662">MKIVLSTTRHYNVIPIDYNLYNLFIYLFALQLLHCLDVHNTFLLIAILVKMSNFKKKSKANKHIVTSTGLSLQGSQINLSTRLSNLNISNPLHYFYNENVDTPSRGRPMSALTLSATNQESPRRSRLVKRPQSADTINKITKNRHISFDFNDQQIDTNIGNHADRPENAFDESDGAELSSSSDGRSTPVPPNDDDGGGGGGSGDGDGQPALEPGLTSKPPIPPGSGDARVPETFGRAANSGSATTFDDAVELKFQRWFPNSAPVPAPTTAADVYVESVAIAAVEGRTAAQAYAKSGRGQLDEEHLYSNLSAAIGAASDSKFGGSMSVDLSGALRGASADVGDRGRTRSAAAIKPKNKPKKRIAPVTATTAVGHRGSAKSTRDAAKSKSVATAAAVHPVEATVTRNEHHHPEKQPETVMRRERPKNADRSPVQDYAREDVVSWMSSHLQRPSTPDFAGHTLDAFSEEKHKTSTYDEIVNILKELESENNDIDMNVRKSGVTNNNKHQTLVPESSSSSKALWSFLDEVEKNSNGPSAPKSPKHKSPVKIPNTPPLSPGERVIDAKKGNLQQVMDLDKAELAQKVAMLQIQLSEKEDITEKLKINISELQAEHAKTKSEYESTVMRHQKFIDKLLNEKKQLSESCSLTVKELTKKMNDALLSQEERHKVELKKAIDKQTASEKIKKDRWVDLKTKKIKEMTIKGIEPELNRMSLAYQEELSELRRIHQSQIEEIEATWHRRMATMRDKMDAEREQAIVTERENSRNRLEMEIAELEKSYQDQRKRLLGEIHGERLRQERENEVTLMEKQKALEQKFEKLVLEIQEKINKKEQEFQNELKTIRETCETEKTKWIQHQTAVLTDKESNIKEMCKKERDKHIELVVQKLENEASEREKSSEMKIKRIKSEYEADIHELENTISGHRMKLNEARTKAQEYEDKIADLTSELNKCNVEQIRLQELVSKLKNELAEKENSIKNETVTKIGILQTELIQSKLSFETKIKNLENEKEREINHVYVRVKEAIKRKDETIQTLKSERNAALDQCSNMERLLDRQRKELLKLK</sequence>
<feature type="coiled-coil region" evidence="1">
    <location>
        <begin position="902"/>
        <end position="1054"/>
    </location>
</feature>
<feature type="region of interest" description="Disordered" evidence="2">
    <location>
        <begin position="115"/>
        <end position="135"/>
    </location>
</feature>
<reference evidence="4" key="2">
    <citation type="submission" date="2022-10" db="EMBL/GenBank/DDBJ databases">
        <authorList>
            <consortium name="ENA_rothamsted_submissions"/>
            <consortium name="culmorum"/>
            <person name="King R."/>
        </authorList>
    </citation>
    <scope>NUCLEOTIDE SEQUENCE</scope>
</reference>
<dbReference type="InterPro" id="IPR030465">
    <property type="entry name" value="CEP131"/>
</dbReference>
<proteinExistence type="predicted"/>
<dbReference type="EMBL" id="OU899037">
    <property type="protein sequence ID" value="CAH1738056.1"/>
    <property type="molecule type" value="Genomic_DNA"/>
</dbReference>
<dbReference type="GO" id="GO:0034451">
    <property type="term" value="C:centriolar satellite"/>
    <property type="evidence" value="ECO:0007669"/>
    <property type="project" value="TreeGrafter"/>
</dbReference>
<evidence type="ECO:0000313" key="4">
    <source>
        <dbReference type="EMBL" id="CAH1738056.1"/>
    </source>
</evidence>
<keyword evidence="3" id="KW-0812">Transmembrane</keyword>
<accession>A0A9P0NTP2</accession>
<feature type="transmembrane region" description="Helical" evidence="3">
    <location>
        <begin position="23"/>
        <end position="49"/>
    </location>
</feature>
<protein>
    <recommendedName>
        <fullName evidence="6">Centrosomal protein of 131 kDa</fullName>
    </recommendedName>
</protein>
<evidence type="ECO:0000256" key="1">
    <source>
        <dbReference type="SAM" id="Coils"/>
    </source>
</evidence>
<feature type="region of interest" description="Disordered" evidence="2">
    <location>
        <begin position="336"/>
        <end position="434"/>
    </location>
</feature>
<feature type="coiled-coil region" evidence="1">
    <location>
        <begin position="714"/>
        <end position="841"/>
    </location>
</feature>
<keyword evidence="3" id="KW-1133">Transmembrane helix</keyword>
<feature type="region of interest" description="Disordered" evidence="2">
    <location>
        <begin position="157"/>
        <end position="243"/>
    </location>
</feature>
<dbReference type="Proteomes" id="UP001154329">
    <property type="component" value="Chromosome 4"/>
</dbReference>
<gene>
    <name evidence="4" type="ORF">APHIGO_LOCUS11472</name>
</gene>
<dbReference type="PANTHER" id="PTHR31540">
    <property type="entry name" value="CENTROSOMAL PROTEIN OF 131 KDA"/>
    <property type="match status" value="1"/>
</dbReference>
<feature type="compositionally biased region" description="Low complexity" evidence="2">
    <location>
        <begin position="386"/>
        <end position="395"/>
    </location>
</feature>
<feature type="region of interest" description="Disordered" evidence="2">
    <location>
        <begin position="527"/>
        <end position="558"/>
    </location>
</feature>
<evidence type="ECO:0000313" key="5">
    <source>
        <dbReference type="Proteomes" id="UP001154329"/>
    </source>
</evidence>
<evidence type="ECO:0008006" key="6">
    <source>
        <dbReference type="Google" id="ProtNLM"/>
    </source>
</evidence>
<reference evidence="4" key="1">
    <citation type="submission" date="2022-02" db="EMBL/GenBank/DDBJ databases">
        <authorList>
            <person name="King R."/>
        </authorList>
    </citation>
    <scope>NUCLEOTIDE SEQUENCE</scope>
</reference>
<evidence type="ECO:0000256" key="3">
    <source>
        <dbReference type="SAM" id="Phobius"/>
    </source>
</evidence>
<dbReference type="GO" id="GO:0010824">
    <property type="term" value="P:regulation of centrosome duplication"/>
    <property type="evidence" value="ECO:0007669"/>
    <property type="project" value="TreeGrafter"/>
</dbReference>
<name>A0A9P0NTP2_APHGO</name>
<organism evidence="4 5">
    <name type="scientific">Aphis gossypii</name>
    <name type="common">Cotton aphid</name>
    <dbReference type="NCBI Taxonomy" id="80765"/>
    <lineage>
        <taxon>Eukaryota</taxon>
        <taxon>Metazoa</taxon>
        <taxon>Ecdysozoa</taxon>
        <taxon>Arthropoda</taxon>
        <taxon>Hexapoda</taxon>
        <taxon>Insecta</taxon>
        <taxon>Pterygota</taxon>
        <taxon>Neoptera</taxon>
        <taxon>Paraneoptera</taxon>
        <taxon>Hemiptera</taxon>
        <taxon>Sternorrhyncha</taxon>
        <taxon>Aphidomorpha</taxon>
        <taxon>Aphidoidea</taxon>
        <taxon>Aphididae</taxon>
        <taxon>Aphidini</taxon>
        <taxon>Aphis</taxon>
        <taxon>Aphis</taxon>
    </lineage>
</organism>
<dbReference type="PANTHER" id="PTHR31540:SF1">
    <property type="entry name" value="CENTROSOMAL PROTEIN OF 131 KDA"/>
    <property type="match status" value="1"/>
</dbReference>
<feature type="compositionally biased region" description="Basic and acidic residues" evidence="2">
    <location>
        <begin position="404"/>
        <end position="427"/>
    </location>
</feature>
<dbReference type="GO" id="GO:0005929">
    <property type="term" value="C:cilium"/>
    <property type="evidence" value="ECO:0007669"/>
    <property type="project" value="GOC"/>
</dbReference>
<evidence type="ECO:0000256" key="2">
    <source>
        <dbReference type="SAM" id="MobiDB-lite"/>
    </source>
</evidence>
<feature type="coiled-coil region" evidence="1">
    <location>
        <begin position="575"/>
        <end position="616"/>
    </location>
</feature>
<dbReference type="AlphaFoldDB" id="A0A9P0NTP2"/>
<dbReference type="GO" id="GO:0035735">
    <property type="term" value="P:intraciliary transport involved in cilium assembly"/>
    <property type="evidence" value="ECO:0007669"/>
    <property type="project" value="InterPro"/>
</dbReference>
<keyword evidence="5" id="KW-1185">Reference proteome</keyword>
<keyword evidence="1" id="KW-0175">Coiled coil</keyword>